<feature type="chain" id="PRO_5016295824" evidence="3">
    <location>
        <begin position="25"/>
        <end position="712"/>
    </location>
</feature>
<feature type="signal peptide" evidence="3">
    <location>
        <begin position="1"/>
        <end position="24"/>
    </location>
</feature>
<dbReference type="EMBL" id="KZ819364">
    <property type="protein sequence ID" value="PWN44093.1"/>
    <property type="molecule type" value="Genomic_DNA"/>
</dbReference>
<feature type="transmembrane region" description="Helical" evidence="2">
    <location>
        <begin position="537"/>
        <end position="562"/>
    </location>
</feature>
<dbReference type="RefSeq" id="XP_025371253.1">
    <property type="nucleotide sequence ID" value="XM_025513444.1"/>
</dbReference>
<feature type="compositionally biased region" description="Polar residues" evidence="1">
    <location>
        <begin position="649"/>
        <end position="659"/>
    </location>
</feature>
<reference evidence="4 5" key="1">
    <citation type="journal article" date="2018" name="Mol. Biol. Evol.">
        <title>Broad Genomic Sampling Reveals a Smut Pathogenic Ancestry of the Fungal Clade Ustilaginomycotina.</title>
        <authorList>
            <person name="Kijpornyongpan T."/>
            <person name="Mondo S.J."/>
            <person name="Barry K."/>
            <person name="Sandor L."/>
            <person name="Lee J."/>
            <person name="Lipzen A."/>
            <person name="Pangilinan J."/>
            <person name="LaButti K."/>
            <person name="Hainaut M."/>
            <person name="Henrissat B."/>
            <person name="Grigoriev I.V."/>
            <person name="Spatafora J.W."/>
            <person name="Aime M.C."/>
        </authorList>
    </citation>
    <scope>NUCLEOTIDE SEQUENCE [LARGE SCALE GENOMIC DNA]</scope>
    <source>
        <strain evidence="4 5">MCA 4658</strain>
    </source>
</reference>
<protein>
    <submittedName>
        <fullName evidence="4">Uncharacterized protein</fullName>
    </submittedName>
</protein>
<dbReference type="GeneID" id="37035314"/>
<keyword evidence="2" id="KW-0812">Transmembrane</keyword>
<keyword evidence="5" id="KW-1185">Reference proteome</keyword>
<dbReference type="AlphaFoldDB" id="A0A316W7Q4"/>
<proteinExistence type="predicted"/>
<gene>
    <name evidence="4" type="ORF">IE81DRAFT_321757</name>
</gene>
<feature type="region of interest" description="Disordered" evidence="1">
    <location>
        <begin position="610"/>
        <end position="712"/>
    </location>
</feature>
<evidence type="ECO:0000313" key="5">
    <source>
        <dbReference type="Proteomes" id="UP000245783"/>
    </source>
</evidence>
<organism evidence="4 5">
    <name type="scientific">Ceraceosorus guamensis</name>
    <dbReference type="NCBI Taxonomy" id="1522189"/>
    <lineage>
        <taxon>Eukaryota</taxon>
        <taxon>Fungi</taxon>
        <taxon>Dikarya</taxon>
        <taxon>Basidiomycota</taxon>
        <taxon>Ustilaginomycotina</taxon>
        <taxon>Exobasidiomycetes</taxon>
        <taxon>Ceraceosorales</taxon>
        <taxon>Ceraceosoraceae</taxon>
        <taxon>Ceraceosorus</taxon>
    </lineage>
</organism>
<evidence type="ECO:0000256" key="1">
    <source>
        <dbReference type="SAM" id="MobiDB-lite"/>
    </source>
</evidence>
<dbReference type="InParanoid" id="A0A316W7Q4"/>
<feature type="transmembrane region" description="Helical" evidence="2">
    <location>
        <begin position="578"/>
        <end position="601"/>
    </location>
</feature>
<dbReference type="Proteomes" id="UP000245783">
    <property type="component" value="Unassembled WGS sequence"/>
</dbReference>
<evidence type="ECO:0000256" key="3">
    <source>
        <dbReference type="SAM" id="SignalP"/>
    </source>
</evidence>
<accession>A0A316W7Q4</accession>
<name>A0A316W7Q4_9BASI</name>
<feature type="transmembrane region" description="Helical" evidence="2">
    <location>
        <begin position="475"/>
        <end position="493"/>
    </location>
</feature>
<feature type="compositionally biased region" description="Basic and acidic residues" evidence="1">
    <location>
        <begin position="638"/>
        <end position="648"/>
    </location>
</feature>
<evidence type="ECO:0000256" key="2">
    <source>
        <dbReference type="SAM" id="Phobius"/>
    </source>
</evidence>
<keyword evidence="2" id="KW-0472">Membrane</keyword>
<sequence length="712" mass="79113">MRLAGLSCALLVSSVGFFLAPTHALPTGNNTYGLAEPSRNPDNGPDIEPADIKSGAHYRVLAENFIASLMYPNNIHAHDLKSSPLFEPSMIGRVEQTTTFAGDELNVEYLYYLFQDIAANAQSNGPPRAMGYPYEYNITQVAVENNVVVANAVTQWNWGRGFNDTQDFVLPIELTAWIWYSKNDKIQQYDASFKRADWVFDIAADWLLPQIAHREGWSVNTTTVRDVEIRRYTADYVCKAALANCHGKDEHYESYDDCMSVLNGDDPSDQVPLGTPSLAGENTLWCRFVHTPMLPIRPAEHCPHVARSGGTMCIDRDYRNVTNENVFPKTMKAPLVALPASKSLEGTSPETIRELDFVSSDKIRPETPYWFSVNGLVLFAIFWILAIVVDMVLRILPMTRKRFTSLSWANQRTTVVYVLNIFFTTAALALQLAASPSFSGNFKSFHFEVGRAAVLIISELYLFELIYRAKMRPPMIAHHILTVFAISFTIILVDQRHDPAYLCCGLAWLFQATTEQTTFIGLFMYRMCPSRPRMVRHWLHFAAIQGLIAKLAATGLTLWVWAKWQRFDSTAIGRAYTVILWIAMVALLATQVWGAMVTFSIGSTVEKRFKRQAEGRDSRRKTVAPPAVSSPGAASTDSLEKGGIELRDTSTAPSLLQSRRGSDQDASVPGCEADATPVVHHESAAAAATGRSSTDAKTDSPADVDPQLAKPT</sequence>
<keyword evidence="2" id="KW-1133">Transmembrane helix</keyword>
<feature type="transmembrane region" description="Helical" evidence="2">
    <location>
        <begin position="499"/>
        <end position="525"/>
    </location>
</feature>
<keyword evidence="3" id="KW-0732">Signal</keyword>
<dbReference type="OrthoDB" id="10010954at2759"/>
<feature type="transmembrane region" description="Helical" evidence="2">
    <location>
        <begin position="369"/>
        <end position="393"/>
    </location>
</feature>
<feature type="transmembrane region" description="Helical" evidence="2">
    <location>
        <begin position="414"/>
        <end position="433"/>
    </location>
</feature>
<feature type="compositionally biased region" description="Low complexity" evidence="1">
    <location>
        <begin position="623"/>
        <end position="635"/>
    </location>
</feature>
<evidence type="ECO:0000313" key="4">
    <source>
        <dbReference type="EMBL" id="PWN44093.1"/>
    </source>
</evidence>
<feature type="transmembrane region" description="Helical" evidence="2">
    <location>
        <begin position="445"/>
        <end position="463"/>
    </location>
</feature>